<feature type="compositionally biased region" description="Basic residues" evidence="1">
    <location>
        <begin position="1761"/>
        <end position="1775"/>
    </location>
</feature>
<accession>A0A371DAB8</accession>
<feature type="region of interest" description="Disordered" evidence="1">
    <location>
        <begin position="1"/>
        <end position="57"/>
    </location>
</feature>
<feature type="region of interest" description="Disordered" evidence="1">
    <location>
        <begin position="1902"/>
        <end position="1928"/>
    </location>
</feature>
<feature type="compositionally biased region" description="Basic and acidic residues" evidence="1">
    <location>
        <begin position="1164"/>
        <end position="1176"/>
    </location>
</feature>
<feature type="compositionally biased region" description="Polar residues" evidence="1">
    <location>
        <begin position="1100"/>
        <end position="1112"/>
    </location>
</feature>
<dbReference type="Proteomes" id="UP000256964">
    <property type="component" value="Unassembled WGS sequence"/>
</dbReference>
<feature type="compositionally biased region" description="Basic and acidic residues" evidence="1">
    <location>
        <begin position="370"/>
        <end position="389"/>
    </location>
</feature>
<feature type="compositionally biased region" description="Basic and acidic residues" evidence="1">
    <location>
        <begin position="1251"/>
        <end position="1263"/>
    </location>
</feature>
<feature type="compositionally biased region" description="Basic and acidic residues" evidence="1">
    <location>
        <begin position="537"/>
        <end position="561"/>
    </location>
</feature>
<feature type="compositionally biased region" description="Low complexity" evidence="1">
    <location>
        <begin position="1698"/>
        <end position="1738"/>
    </location>
</feature>
<feature type="compositionally biased region" description="Low complexity" evidence="1">
    <location>
        <begin position="1152"/>
        <end position="1163"/>
    </location>
</feature>
<organism evidence="2 3">
    <name type="scientific">Lentinus brumalis</name>
    <dbReference type="NCBI Taxonomy" id="2498619"/>
    <lineage>
        <taxon>Eukaryota</taxon>
        <taxon>Fungi</taxon>
        <taxon>Dikarya</taxon>
        <taxon>Basidiomycota</taxon>
        <taxon>Agaricomycotina</taxon>
        <taxon>Agaricomycetes</taxon>
        <taxon>Polyporales</taxon>
        <taxon>Polyporaceae</taxon>
        <taxon>Lentinus</taxon>
    </lineage>
</organism>
<feature type="compositionally biased region" description="Low complexity" evidence="1">
    <location>
        <begin position="474"/>
        <end position="490"/>
    </location>
</feature>
<feature type="compositionally biased region" description="Acidic residues" evidence="1">
    <location>
        <begin position="924"/>
        <end position="937"/>
    </location>
</feature>
<feature type="compositionally biased region" description="Low complexity" evidence="1">
    <location>
        <begin position="1237"/>
        <end position="1250"/>
    </location>
</feature>
<feature type="compositionally biased region" description="Low complexity" evidence="1">
    <location>
        <begin position="2062"/>
        <end position="2072"/>
    </location>
</feature>
<keyword evidence="3" id="KW-1185">Reference proteome</keyword>
<feature type="compositionally biased region" description="Polar residues" evidence="1">
    <location>
        <begin position="840"/>
        <end position="849"/>
    </location>
</feature>
<proteinExistence type="predicted"/>
<feature type="region of interest" description="Disordered" evidence="1">
    <location>
        <begin position="1149"/>
        <end position="1221"/>
    </location>
</feature>
<feature type="compositionally biased region" description="Polar residues" evidence="1">
    <location>
        <begin position="572"/>
        <end position="587"/>
    </location>
</feature>
<feature type="compositionally biased region" description="Polar residues" evidence="1">
    <location>
        <begin position="14"/>
        <end position="35"/>
    </location>
</feature>
<feature type="region of interest" description="Disordered" evidence="1">
    <location>
        <begin position="2002"/>
        <end position="2072"/>
    </location>
</feature>
<feature type="region of interest" description="Disordered" evidence="1">
    <location>
        <begin position="474"/>
        <end position="648"/>
    </location>
</feature>
<protein>
    <submittedName>
        <fullName evidence="2">Uncharacterized protein</fullName>
    </submittedName>
</protein>
<feature type="compositionally biased region" description="Low complexity" evidence="1">
    <location>
        <begin position="1494"/>
        <end position="1504"/>
    </location>
</feature>
<feature type="region of interest" description="Disordered" evidence="1">
    <location>
        <begin position="77"/>
        <end position="104"/>
    </location>
</feature>
<evidence type="ECO:0000313" key="2">
    <source>
        <dbReference type="EMBL" id="RDX49481.1"/>
    </source>
</evidence>
<feature type="compositionally biased region" description="Basic and acidic residues" evidence="1">
    <location>
        <begin position="205"/>
        <end position="235"/>
    </location>
</feature>
<dbReference type="EMBL" id="KZ857405">
    <property type="protein sequence ID" value="RDX49481.1"/>
    <property type="molecule type" value="Genomic_DNA"/>
</dbReference>
<feature type="compositionally biased region" description="Low complexity" evidence="1">
    <location>
        <begin position="1919"/>
        <end position="1928"/>
    </location>
</feature>
<feature type="compositionally biased region" description="Polar residues" evidence="1">
    <location>
        <begin position="391"/>
        <end position="406"/>
    </location>
</feature>
<feature type="region of interest" description="Disordered" evidence="1">
    <location>
        <begin position="779"/>
        <end position="877"/>
    </location>
</feature>
<gene>
    <name evidence="2" type="ORF">OH76DRAFT_1350659</name>
</gene>
<feature type="compositionally biased region" description="Low complexity" evidence="1">
    <location>
        <begin position="42"/>
        <end position="57"/>
    </location>
</feature>
<feature type="compositionally biased region" description="Polar residues" evidence="1">
    <location>
        <begin position="1126"/>
        <end position="1135"/>
    </location>
</feature>
<feature type="compositionally biased region" description="Low complexity" evidence="1">
    <location>
        <begin position="440"/>
        <end position="454"/>
    </location>
</feature>
<feature type="region of interest" description="Disordered" evidence="1">
    <location>
        <begin position="919"/>
        <end position="981"/>
    </location>
</feature>
<feature type="compositionally biased region" description="Basic and acidic residues" evidence="1">
    <location>
        <begin position="515"/>
        <end position="529"/>
    </location>
</feature>
<feature type="region of interest" description="Disordered" evidence="1">
    <location>
        <begin position="173"/>
        <end position="235"/>
    </location>
</feature>
<feature type="compositionally biased region" description="Basic and acidic residues" evidence="1">
    <location>
        <begin position="1026"/>
        <end position="1042"/>
    </location>
</feature>
<dbReference type="STRING" id="139420.A0A371DAB8"/>
<feature type="compositionally biased region" description="Low complexity" evidence="1">
    <location>
        <begin position="500"/>
        <end position="514"/>
    </location>
</feature>
<feature type="region of interest" description="Disordered" evidence="1">
    <location>
        <begin position="1233"/>
        <end position="1278"/>
    </location>
</feature>
<reference evidence="2 3" key="1">
    <citation type="journal article" date="2018" name="Biotechnol. Biofuels">
        <title>Integrative visual omics of the white-rot fungus Polyporus brumalis exposes the biotechnological potential of its oxidative enzymes for delignifying raw plant biomass.</title>
        <authorList>
            <person name="Miyauchi S."/>
            <person name="Rancon A."/>
            <person name="Drula E."/>
            <person name="Hage H."/>
            <person name="Chaduli D."/>
            <person name="Favel A."/>
            <person name="Grisel S."/>
            <person name="Henrissat B."/>
            <person name="Herpoel-Gimbert I."/>
            <person name="Ruiz-Duenas F.J."/>
            <person name="Chevret D."/>
            <person name="Hainaut M."/>
            <person name="Lin J."/>
            <person name="Wang M."/>
            <person name="Pangilinan J."/>
            <person name="Lipzen A."/>
            <person name="Lesage-Meessen L."/>
            <person name="Navarro D."/>
            <person name="Riley R."/>
            <person name="Grigoriev I.V."/>
            <person name="Zhou S."/>
            <person name="Raouche S."/>
            <person name="Rosso M.N."/>
        </authorList>
    </citation>
    <scope>NUCLEOTIDE SEQUENCE [LARGE SCALE GENOMIC DNA]</scope>
    <source>
        <strain evidence="2 3">BRFM 1820</strain>
    </source>
</reference>
<evidence type="ECO:0000313" key="3">
    <source>
        <dbReference type="Proteomes" id="UP000256964"/>
    </source>
</evidence>
<feature type="compositionally biased region" description="Pro residues" evidence="1">
    <location>
        <begin position="797"/>
        <end position="807"/>
    </location>
</feature>
<evidence type="ECO:0000256" key="1">
    <source>
        <dbReference type="SAM" id="MobiDB-lite"/>
    </source>
</evidence>
<feature type="region of interest" description="Disordered" evidence="1">
    <location>
        <begin position="1007"/>
        <end position="1048"/>
    </location>
</feature>
<feature type="region of interest" description="Disordered" evidence="1">
    <location>
        <begin position="1616"/>
        <end position="1657"/>
    </location>
</feature>
<feature type="compositionally biased region" description="Basic and acidic residues" evidence="1">
    <location>
        <begin position="336"/>
        <end position="361"/>
    </location>
</feature>
<feature type="compositionally biased region" description="Low complexity" evidence="1">
    <location>
        <begin position="1795"/>
        <end position="1810"/>
    </location>
</feature>
<feature type="region of interest" description="Disordered" evidence="1">
    <location>
        <begin position="1087"/>
        <end position="1135"/>
    </location>
</feature>
<feature type="compositionally biased region" description="Polar residues" evidence="1">
    <location>
        <begin position="2030"/>
        <end position="2051"/>
    </location>
</feature>
<feature type="compositionally biased region" description="Polar residues" evidence="1">
    <location>
        <begin position="1182"/>
        <end position="1197"/>
    </location>
</feature>
<feature type="compositionally biased region" description="Polar residues" evidence="1">
    <location>
        <begin position="1648"/>
        <end position="1657"/>
    </location>
</feature>
<feature type="compositionally biased region" description="Polar residues" evidence="1">
    <location>
        <begin position="1265"/>
        <end position="1278"/>
    </location>
</feature>
<sequence length="2072" mass="224497">MRNTLPLLSRAPGPNSSFSRAPSPLPSSDTPQHQVPTIRLISATPSAAGSAGDASTSFASASSSFVSVAPFASSPLAPKAEAEAPRKRLVPKKSKLSLLTSGKTKEKASKDFSDVVRRVGGAPSTGRGGFEIYVDQTEDPDMGEIVMVKKKKSRLGLDGMKWGALGEVTNISASQEQPKSAPANNLLKVKGDENQNQKWWSIGRGRKDSKSKDKEQKVPARSKTPEPTKPFEGRARFNSLDSGILLNSPVAQPQKQGTVSSVKSLLEIPVINTTPAPDNGENVPLSTGLLTVDGPATGSIAVRAIRSMRSLARMASWAQLSNDKEGNVGPAATETMKTRTKDEKKVKEKEKDEKKTKEKGDTKKKKKKDKEKSKEKESRVMEKDKEKTIRYSGSSFEAGALSTQGSPAPVKTEDGPRTLGRKTQSGLGLGLPSTMRLASVRDVSGSSAGSSVGVPQAPQRLSVDSAHLIMNAQGRPSSILSSGSSLRPPSTASGISTTYSGRSPRSSSSSGVSVRWDEAGLKSVKEMQRHERRTRREHREGEGQDSGKTKRESRRSSESRRRTPISEIFPETQMQGQQRDSTASLSPPVSLAEYPLVRVEEATADGHSAPTDDEGEHNHPVEVSLDETPNKRARARPVSEQMLGRPRPQAICENSEGDVMLSLLDAATNDLASLINRLDLEATPTSANSTPLALSPFQPFQQESPLKARAMRYSSPLKGELRESTASIASLRPYAKSQSAAVPPKLTMKTSQTLSKAADLVGQQIAPWNELDWKVSPRKPLVKRTPASHLRHKRTPTPSPADPPPVFQPLRPANPKTKPSLLASEPASRSATPPVATEVGTPSSRTFGSRPSKVGLKLSNDEDEAQPSPTPVFSRVGQRARKPSLVPMNSKGSVDSLRRMGVLMTTEARKGLGLCGTLGASTEPDVDPEDPDSDIPDELQVILSGQSDEEFTRPLSPFDDTLSFRPPPSPGSPPKTALPVPEPVLDEQREELPEFPVFQAQLFDAEANQAELDDGEHTGPNTLSEDDTKKSFDFTGELRKLNESGGSDRASFVEQLETAFKTPARIELGFDFGIADDSLVPPVPALPKNLRPAPIEDVPQSFSNIEETTSMYGGSDETGENDNRDSGYSQVQSQDISMMIRELEDECRVYTPMSRASSSSMRSKPSDGHLRRDFKFGGKPSPQCSTSPSHSDINPLTLSDIIPPLTHSRSQSHSSIVEEDSSVLKSIMAQATDIAPNSASSRSRFDSNASSKHDVHVSPRADETAGTQGHSRAESSLSFTGFDSFDEVRRGFEFGPNRPAFYPPKDAVFRPPHRRDMSVFSIASVSSYGATVDSGAQDPFGYQDGPSRPPSMDDMSISMSMSVDDTFSFINRNKPRKRVDSDASSFYFQMHPYRRGHRRGPSAMSVASNAPPVSLYNRSFGAHAHRRNDSNTSASSVALSYAMHGAGGGRSAMPRHNRDFSVDSIMSDYSEGPMARPGLGDKMFDNAHGAPLSAISASPESSYSEPEEVNRTSWDSIMDNTGRYTSVVDDSIFDKTGKRTSVSSESVFGLDPSYAQYGRNMSRRQFRPVSMMSEMSVHSPVKEDDTMITMLGGGHVRRRSISSLVEASPCVRMERNRHAAHPGRVLQFDADPPLKESPKEPRLLAQPSIASTSSMQFGSERMIKARQGLLERQSLEEGALMAQGEDLLASLREHSIFSRPSPAGRSRSSTCTSSSSGTDTPPLSASDGSSVSGGSQSSIDLGHLGTLLTNATNPTSGLARARSRARARGTGHRRRIDQARMSRSSVYETIQEEASVFSSSPSSHASTPQSLTKRISGSAKNDPSIFVVGSDTDSIYSEWDDEHGITTLRRYYALRDEAQVTVDESKQAWSDTPFSVFAVQAFQPPREPVAMQAMLEHSQKTFGPLPSELRPHRVRSRTSSRPSPYPLRAMRSITSPEKQRGSPIQVFSDTPSKRFASAVHEPSVLREVWTANANVPTPPPALGEIKPFSPFQVEIDTSKRGKNAMGLPARPRVTSSTRRAALGWSKRSVGKSSTQDCKENSTIIPTPSETLRINRPRPRGRPTPARVAVPAA</sequence>
<dbReference type="OrthoDB" id="2563277at2759"/>
<name>A0A371DAB8_9APHY</name>
<feature type="region of interest" description="Disordered" evidence="1">
    <location>
        <begin position="322"/>
        <end position="459"/>
    </location>
</feature>
<feature type="compositionally biased region" description="Polar residues" evidence="1">
    <location>
        <begin position="1811"/>
        <end position="1821"/>
    </location>
</feature>
<feature type="compositionally biased region" description="Basic and acidic residues" evidence="1">
    <location>
        <begin position="1632"/>
        <end position="1642"/>
    </location>
</feature>
<feature type="region of interest" description="Disordered" evidence="1">
    <location>
        <begin position="1494"/>
        <end position="1516"/>
    </location>
</feature>
<feature type="region of interest" description="Disordered" evidence="1">
    <location>
        <begin position="1698"/>
        <end position="1823"/>
    </location>
</feature>
<feature type="compositionally biased region" description="Polar residues" evidence="1">
    <location>
        <begin position="1747"/>
        <end position="1756"/>
    </location>
</feature>